<evidence type="ECO:0000313" key="9">
    <source>
        <dbReference type="EMBL" id="KAJ8792209.1"/>
    </source>
</evidence>
<organism evidence="9 10">
    <name type="scientific">Eschrichtius robustus</name>
    <name type="common">California gray whale</name>
    <name type="synonym">Eschrichtius gibbosus</name>
    <dbReference type="NCBI Taxonomy" id="9764"/>
    <lineage>
        <taxon>Eukaryota</taxon>
        <taxon>Metazoa</taxon>
        <taxon>Chordata</taxon>
        <taxon>Craniata</taxon>
        <taxon>Vertebrata</taxon>
        <taxon>Euteleostomi</taxon>
        <taxon>Mammalia</taxon>
        <taxon>Eutheria</taxon>
        <taxon>Laurasiatheria</taxon>
        <taxon>Artiodactyla</taxon>
        <taxon>Whippomorpha</taxon>
        <taxon>Cetacea</taxon>
        <taxon>Mysticeti</taxon>
        <taxon>Eschrichtiidae</taxon>
        <taxon>Eschrichtius</taxon>
    </lineage>
</organism>
<dbReference type="AlphaFoldDB" id="A0AB34HL43"/>
<dbReference type="Gene3D" id="3.30.497.10">
    <property type="entry name" value="Antithrombin, subunit I, domain 2"/>
    <property type="match status" value="1"/>
</dbReference>
<evidence type="ECO:0000259" key="8">
    <source>
        <dbReference type="SMART" id="SM00093"/>
    </source>
</evidence>
<dbReference type="InterPro" id="IPR000215">
    <property type="entry name" value="Serpin_fam"/>
</dbReference>
<dbReference type="GO" id="GO:0005615">
    <property type="term" value="C:extracellular space"/>
    <property type="evidence" value="ECO:0007669"/>
    <property type="project" value="InterPro"/>
</dbReference>
<name>A0AB34HL43_ESCRO</name>
<keyword evidence="5" id="KW-0964">Secreted</keyword>
<dbReference type="Proteomes" id="UP001159641">
    <property type="component" value="Unassembled WGS sequence"/>
</dbReference>
<proteinExistence type="inferred from homology"/>
<dbReference type="SUPFAM" id="SSF56574">
    <property type="entry name" value="Serpins"/>
    <property type="match status" value="1"/>
</dbReference>
<comment type="similarity">
    <text evidence="3 7">Belongs to the serpin family.</text>
</comment>
<reference evidence="9 10" key="1">
    <citation type="submission" date="2022-11" db="EMBL/GenBank/DDBJ databases">
        <title>Whole genome sequence of Eschrichtius robustus ER-17-0199.</title>
        <authorList>
            <person name="Bruniche-Olsen A."/>
            <person name="Black A.N."/>
            <person name="Fields C.J."/>
            <person name="Walden K."/>
            <person name="Dewoody J.A."/>
        </authorList>
    </citation>
    <scope>NUCLEOTIDE SEQUENCE [LARGE SCALE GENOMIC DNA]</scope>
    <source>
        <strain evidence="9">ER-17-0199</strain>
        <tissue evidence="9">Blubber</tissue>
    </source>
</reference>
<dbReference type="FunFam" id="3.30.497.10:FF:000001">
    <property type="entry name" value="Serine protease inhibitor"/>
    <property type="match status" value="1"/>
</dbReference>
<dbReference type="InterPro" id="IPR023796">
    <property type="entry name" value="Serpin_dom"/>
</dbReference>
<dbReference type="GO" id="GO:0042583">
    <property type="term" value="C:chromaffin granule"/>
    <property type="evidence" value="ECO:0007669"/>
    <property type="project" value="UniProtKB-SubCell"/>
</dbReference>
<sequence length="467" mass="51933">MGHQLTHRDLKELCFSEMRAEGMSPLLALGLLVAGLSSSVHCLPGGGLYLEDVTSEDQHKGASVDDHTFVFSNTDFAFSLYKQLALKTPNENVIFSPLSISMALAFLSLGARGPTLMEILEGLKFNLRETPETEIHQGFRHLLQMLGRPSNQLQLSVGNAMFVQEQLKLLHKFREDARALCASEAFSTDFWGSDTAKKLINDYVRNKTQGKIVEFFKDVDKLTKMILVKYIFFKAQWKKPFDPSRTYKSEFHENRTVEAPMMTTGGLETPYFPDELRAYTVVELKCTRNDSAPLILPDEGEMQDLEAELLPETLRRWRDSLQPRTQAPCHLLQEAFLVPMEQPPQHSLPAAGVRVFPAPYRLAGEKQGQVVHSAVLDVDEEGSEGAAAMGSNLIYKTGEVITVHFNRPWAPTLTSSGTAPGTVAPAAELGLPPGSPLLPPSTSTWETSYFQVPRRAPPPPDEFHILP</sequence>
<dbReference type="GO" id="GO:0004867">
    <property type="term" value="F:serine-type endopeptidase inhibitor activity"/>
    <property type="evidence" value="ECO:0007669"/>
    <property type="project" value="InterPro"/>
</dbReference>
<evidence type="ECO:0000256" key="2">
    <source>
        <dbReference type="ARBA" id="ARBA00004613"/>
    </source>
</evidence>
<evidence type="ECO:0000256" key="7">
    <source>
        <dbReference type="RuleBase" id="RU000411"/>
    </source>
</evidence>
<feature type="domain" description="Serpin" evidence="8">
    <location>
        <begin position="78"/>
        <end position="420"/>
    </location>
</feature>
<dbReference type="InterPro" id="IPR042178">
    <property type="entry name" value="Serpin_sf_1"/>
</dbReference>
<dbReference type="Pfam" id="PF00079">
    <property type="entry name" value="Serpin"/>
    <property type="match status" value="1"/>
</dbReference>
<evidence type="ECO:0000256" key="5">
    <source>
        <dbReference type="ARBA" id="ARBA00022525"/>
    </source>
</evidence>
<accession>A0AB34HL43</accession>
<dbReference type="EMBL" id="JAIQCJ010001134">
    <property type="protein sequence ID" value="KAJ8792209.1"/>
    <property type="molecule type" value="Genomic_DNA"/>
</dbReference>
<evidence type="ECO:0000256" key="1">
    <source>
        <dbReference type="ARBA" id="ARBA00004248"/>
    </source>
</evidence>
<protein>
    <recommendedName>
        <fullName evidence="8">Serpin domain-containing protein</fullName>
    </recommendedName>
</protein>
<evidence type="ECO:0000256" key="3">
    <source>
        <dbReference type="ARBA" id="ARBA00009500"/>
    </source>
</evidence>
<comment type="subunit">
    <text evidence="4">Homodimer.</text>
</comment>
<dbReference type="PANTHER" id="PTHR11461:SF145">
    <property type="entry name" value="ALPHA-1-ANTICHYMOTRYPSIN"/>
    <property type="match status" value="1"/>
</dbReference>
<comment type="caution">
    <text evidence="9">The sequence shown here is derived from an EMBL/GenBank/DDBJ whole genome shotgun (WGS) entry which is preliminary data.</text>
</comment>
<dbReference type="PANTHER" id="PTHR11461">
    <property type="entry name" value="SERINE PROTEASE INHIBITOR, SERPIN"/>
    <property type="match status" value="1"/>
</dbReference>
<dbReference type="InterPro" id="IPR042185">
    <property type="entry name" value="Serpin_sf_2"/>
</dbReference>
<evidence type="ECO:0000313" key="10">
    <source>
        <dbReference type="Proteomes" id="UP001159641"/>
    </source>
</evidence>
<keyword evidence="6" id="KW-0968">Cytoplasmic vesicle</keyword>
<gene>
    <name evidence="9" type="ORF">J1605_020060</name>
</gene>
<dbReference type="InterPro" id="IPR036186">
    <property type="entry name" value="Serpin_sf"/>
</dbReference>
<evidence type="ECO:0000256" key="4">
    <source>
        <dbReference type="ARBA" id="ARBA00011738"/>
    </source>
</evidence>
<comment type="subcellular location">
    <subcellularLocation>
        <location evidence="1">Cytoplasmic vesicle</location>
        <location evidence="1">Secretory vesicle</location>
        <location evidence="1">Chromaffin granule</location>
    </subcellularLocation>
    <subcellularLocation>
        <location evidence="2">Secreted</location>
    </subcellularLocation>
</comment>
<dbReference type="SMART" id="SM00093">
    <property type="entry name" value="SERPIN"/>
    <property type="match status" value="1"/>
</dbReference>
<dbReference type="Gene3D" id="2.30.39.10">
    <property type="entry name" value="Alpha-1-antitrypsin, domain 1"/>
    <property type="match status" value="1"/>
</dbReference>
<evidence type="ECO:0000256" key="6">
    <source>
        <dbReference type="ARBA" id="ARBA00023329"/>
    </source>
</evidence>
<keyword evidence="10" id="KW-1185">Reference proteome</keyword>